<feature type="chain" id="PRO_5040429883" evidence="2">
    <location>
        <begin position="19"/>
        <end position="276"/>
    </location>
</feature>
<keyword evidence="1" id="KW-0175">Coiled coil</keyword>
<feature type="signal peptide" evidence="2">
    <location>
        <begin position="1"/>
        <end position="18"/>
    </location>
</feature>
<proteinExistence type="predicted"/>
<sequence>MLFTKSLLLIGAATVVMARERFDAIASGALFTGKDNADMEVNKLDTFRDPQNHASAVASILWNGATLAKFIPAADGLATDPYAYQDFLREISHFKGFKKAGEQRRKLDLNGRLEQLEEEIDRKYRSFNDDEDINVARHFRQLIPNNLRKEDIYGDRWLLSQIVIRQSPHSNAVSFEVGRIALEIRRERNGRAIIEPQTATLVKTDFRVDEKYLMENAQTLAEWVPVANVRTVLNLLTSKRSPNRGLTHWIFGEEDVAGSCDSGYQGDISEYAMRRH</sequence>
<gene>
    <name evidence="3" type="ORF">KVV02_001618</name>
</gene>
<name>A0A9P8D0W5_MORAP</name>
<protein>
    <submittedName>
        <fullName evidence="3">Uncharacterized protein</fullName>
    </submittedName>
</protein>
<feature type="coiled-coil region" evidence="1">
    <location>
        <begin position="99"/>
        <end position="133"/>
    </location>
</feature>
<organism evidence="3 4">
    <name type="scientific">Mortierella alpina</name>
    <name type="common">Oleaginous fungus</name>
    <name type="synonym">Mortierella renispora</name>
    <dbReference type="NCBI Taxonomy" id="64518"/>
    <lineage>
        <taxon>Eukaryota</taxon>
        <taxon>Fungi</taxon>
        <taxon>Fungi incertae sedis</taxon>
        <taxon>Mucoromycota</taxon>
        <taxon>Mortierellomycotina</taxon>
        <taxon>Mortierellomycetes</taxon>
        <taxon>Mortierellales</taxon>
        <taxon>Mortierellaceae</taxon>
        <taxon>Mortierella</taxon>
    </lineage>
</organism>
<comment type="caution">
    <text evidence="3">The sequence shown here is derived from an EMBL/GenBank/DDBJ whole genome shotgun (WGS) entry which is preliminary data.</text>
</comment>
<reference evidence="3" key="1">
    <citation type="submission" date="2021-07" db="EMBL/GenBank/DDBJ databases">
        <title>Draft genome of Mortierella alpina, strain LL118, isolated from an aspen leaf litter sample.</title>
        <authorList>
            <person name="Yang S."/>
            <person name="Vinatzer B.A."/>
        </authorList>
    </citation>
    <scope>NUCLEOTIDE SEQUENCE</scope>
    <source>
        <strain evidence="3">LL118</strain>
    </source>
</reference>
<evidence type="ECO:0000256" key="2">
    <source>
        <dbReference type="SAM" id="SignalP"/>
    </source>
</evidence>
<evidence type="ECO:0000313" key="3">
    <source>
        <dbReference type="EMBL" id="KAG9326439.1"/>
    </source>
</evidence>
<dbReference type="Proteomes" id="UP000717515">
    <property type="component" value="Unassembled WGS sequence"/>
</dbReference>
<dbReference type="EMBL" id="JAIFTL010000019">
    <property type="protein sequence ID" value="KAG9326439.1"/>
    <property type="molecule type" value="Genomic_DNA"/>
</dbReference>
<accession>A0A9P8D0W5</accession>
<dbReference type="AlphaFoldDB" id="A0A9P8D0W5"/>
<keyword evidence="2" id="KW-0732">Signal</keyword>
<evidence type="ECO:0000256" key="1">
    <source>
        <dbReference type="SAM" id="Coils"/>
    </source>
</evidence>
<evidence type="ECO:0000313" key="4">
    <source>
        <dbReference type="Proteomes" id="UP000717515"/>
    </source>
</evidence>